<dbReference type="CTD" id="8229852"/>
<reference evidence="15" key="1">
    <citation type="submission" date="2007-04" db="EMBL/GenBank/DDBJ databases">
        <title>Annotation of Pediculus humanus corporis strain USDA.</title>
        <authorList>
            <person name="Kirkness E."/>
            <person name="Hannick L."/>
            <person name="Hass B."/>
            <person name="Bruggner R."/>
            <person name="Lawson D."/>
            <person name="Bidwell S."/>
            <person name="Joardar V."/>
            <person name="Caler E."/>
            <person name="Walenz B."/>
            <person name="Inman J."/>
            <person name="Schobel S."/>
            <person name="Galinsky K."/>
            <person name="Amedeo P."/>
            <person name="Strausberg R."/>
        </authorList>
    </citation>
    <scope>NUCLEOTIDE SEQUENCE</scope>
    <source>
        <strain evidence="15">USDA</strain>
    </source>
</reference>
<dbReference type="PANTHER" id="PTHR11482:SF6">
    <property type="entry name" value="ORNITHINE DECARBOXYLASE 1-RELATED"/>
    <property type="match status" value="1"/>
</dbReference>
<dbReference type="SUPFAM" id="SSF51419">
    <property type="entry name" value="PLP-binding barrel"/>
    <property type="match status" value="1"/>
</dbReference>
<evidence type="ECO:0000313" key="16">
    <source>
        <dbReference type="EnsemblMetazoa" id="PHUM228260-PA"/>
    </source>
</evidence>
<dbReference type="PRINTS" id="PR01182">
    <property type="entry name" value="ORNDCRBXLASE"/>
</dbReference>
<protein>
    <recommendedName>
        <fullName evidence="7">ornithine decarboxylase</fullName>
        <ecNumber evidence="7">4.1.1.17</ecNumber>
    </recommendedName>
</protein>
<dbReference type="OMA" id="SFFVCDL"/>
<dbReference type="eggNOG" id="KOG0622">
    <property type="taxonomic scope" value="Eukaryota"/>
</dbReference>
<dbReference type="InterPro" id="IPR022644">
    <property type="entry name" value="De-COase2_N"/>
</dbReference>
<dbReference type="FunFam" id="3.20.20.10:FF:000005">
    <property type="entry name" value="Ornithine decarboxylase"/>
    <property type="match status" value="1"/>
</dbReference>
<dbReference type="PROSITE" id="PS00878">
    <property type="entry name" value="ODR_DC_2_1"/>
    <property type="match status" value="1"/>
</dbReference>
<evidence type="ECO:0000313" key="17">
    <source>
        <dbReference type="Proteomes" id="UP000009046"/>
    </source>
</evidence>
<dbReference type="OrthoDB" id="5034579at2759"/>
<evidence type="ECO:0000259" key="13">
    <source>
        <dbReference type="Pfam" id="PF00278"/>
    </source>
</evidence>
<dbReference type="SUPFAM" id="SSF50621">
    <property type="entry name" value="Alanine racemase C-terminal domain-like"/>
    <property type="match status" value="1"/>
</dbReference>
<keyword evidence="3 11" id="KW-0663">Pyridoxal phosphate</keyword>
<organism>
    <name type="scientific">Pediculus humanus subsp. corporis</name>
    <name type="common">Body louse</name>
    <dbReference type="NCBI Taxonomy" id="121224"/>
    <lineage>
        <taxon>Eukaryota</taxon>
        <taxon>Metazoa</taxon>
        <taxon>Ecdysozoa</taxon>
        <taxon>Arthropoda</taxon>
        <taxon>Hexapoda</taxon>
        <taxon>Insecta</taxon>
        <taxon>Pterygota</taxon>
        <taxon>Neoptera</taxon>
        <taxon>Paraneoptera</taxon>
        <taxon>Psocodea</taxon>
        <taxon>Troctomorpha</taxon>
        <taxon>Phthiraptera</taxon>
        <taxon>Anoplura</taxon>
        <taxon>Pediculidae</taxon>
        <taxon>Pediculus</taxon>
    </lineage>
</organism>
<evidence type="ECO:0000313" key="15">
    <source>
        <dbReference type="EMBL" id="EEB13199.1"/>
    </source>
</evidence>
<evidence type="ECO:0000256" key="2">
    <source>
        <dbReference type="ARBA" id="ARBA00008872"/>
    </source>
</evidence>
<dbReference type="Pfam" id="PF02784">
    <property type="entry name" value="Orn_Arg_deC_N"/>
    <property type="match status" value="1"/>
</dbReference>
<evidence type="ECO:0000256" key="7">
    <source>
        <dbReference type="ARBA" id="ARBA00034138"/>
    </source>
</evidence>
<dbReference type="InterPro" id="IPR022653">
    <property type="entry name" value="De-COase2_pyr-phos_BS"/>
</dbReference>
<name>E0VIJ3_PEDHC</name>
<feature type="modified residue" description="N6-(pyridoxal phosphate)lysine" evidence="11">
    <location>
        <position position="65"/>
    </location>
</feature>
<comment type="subunit">
    <text evidence="9">Homodimer. Only the dimer is catalytically active, as the active sites are constructed of residues from both monomers.</text>
</comment>
<keyword evidence="5 15" id="KW-0456">Lyase</keyword>
<dbReference type="EMBL" id="DS235200">
    <property type="protein sequence ID" value="EEB13199.1"/>
    <property type="molecule type" value="Genomic_DNA"/>
</dbReference>
<dbReference type="GO" id="GO:0004586">
    <property type="term" value="F:ornithine decarboxylase activity"/>
    <property type="evidence" value="ECO:0007669"/>
    <property type="project" value="UniProtKB-EC"/>
</dbReference>
<proteinExistence type="inferred from homology"/>
<dbReference type="EMBL" id="AAZO01002658">
    <property type="status" value="NOT_ANNOTATED_CDS"/>
    <property type="molecule type" value="Genomic_DNA"/>
</dbReference>
<comment type="similarity">
    <text evidence="2 12">Belongs to the Orn/Lys/Arg decarboxylase class-II family.</text>
</comment>
<evidence type="ECO:0000256" key="3">
    <source>
        <dbReference type="ARBA" id="ARBA00022898"/>
    </source>
</evidence>
<dbReference type="Proteomes" id="UP000009046">
    <property type="component" value="Unassembled WGS sequence"/>
</dbReference>
<dbReference type="InterPro" id="IPR009006">
    <property type="entry name" value="Ala_racemase/Decarboxylase_C"/>
</dbReference>
<reference evidence="16" key="3">
    <citation type="submission" date="2021-02" db="UniProtKB">
        <authorList>
            <consortium name="EnsemblMetazoa"/>
        </authorList>
    </citation>
    <scope>IDENTIFICATION</scope>
    <source>
        <strain evidence="16">USDA</strain>
    </source>
</reference>
<dbReference type="GO" id="GO:0033387">
    <property type="term" value="P:putrescine biosynthetic process from arginine, via ornithine"/>
    <property type="evidence" value="ECO:0007669"/>
    <property type="project" value="TreeGrafter"/>
</dbReference>
<evidence type="ECO:0000256" key="1">
    <source>
        <dbReference type="ARBA" id="ARBA00001933"/>
    </source>
</evidence>
<dbReference type="PANTHER" id="PTHR11482">
    <property type="entry name" value="ARGININE/DIAMINOPIMELATE/ORNITHINE DECARBOXYLASE"/>
    <property type="match status" value="1"/>
</dbReference>
<evidence type="ECO:0000256" key="8">
    <source>
        <dbReference type="ARBA" id="ARBA00037173"/>
    </source>
</evidence>
<dbReference type="HOGENOM" id="CLU_026444_1_1_1"/>
<evidence type="ECO:0000256" key="11">
    <source>
        <dbReference type="PIRSR" id="PIRSR600183-50"/>
    </source>
</evidence>
<comment type="cofactor">
    <cofactor evidence="1 11">
        <name>pyridoxal 5'-phosphate</name>
        <dbReference type="ChEBI" id="CHEBI:597326"/>
    </cofactor>
</comment>
<evidence type="ECO:0000256" key="5">
    <source>
        <dbReference type="ARBA" id="ARBA00023239"/>
    </source>
</evidence>
<evidence type="ECO:0000256" key="4">
    <source>
        <dbReference type="ARBA" id="ARBA00023115"/>
    </source>
</evidence>
<sequence>MKSGIVNEKIHVLESSSDIWKTIRDIVVTRNQEEPFFVCDVGEIVKKFNEWKVKFPRIQPFYAVKCNDTPIVLEVLGALGSSFDCASKNELSKVLDLGVDPKKIIFANPCKPISHIRFAESNKVDLITFDNETELYKMKSLFPESRLILRIRYDAKVAACQLGMKFGCDHQKEAPKLINVARSLGLNVVGLSFHVGSGCGDPPVYRKAIAACKTLFDYAKTLGYDFNILDIGGGFPGNKHTSVDEFAEIINQALEDFFPDPEMKIIAEPGRFMAASCFTLVTNVHSKRTVLGENGIHNMYYINDGVYGSFNSIIYDHAHVNPIPLRQSNLKNVTYASIWGPTCDGLDQVCDNVLLPELTIGDWIVFEDMGAYTLPGASTFNGFPVPKVYVVASENIWYFTFQIIHLKKKKKKKSLLKDTLSFCDDDFAIFNNDLPLKTSIPLSAVLNEYVNVNLFH</sequence>
<feature type="active site" description="Proton donor" evidence="11">
    <location>
        <position position="343"/>
    </location>
</feature>
<dbReference type="InParanoid" id="E0VIJ3"/>
<dbReference type="KEGG" id="phu:Phum_PHUM228260"/>
<dbReference type="CDD" id="cd00622">
    <property type="entry name" value="PLPDE_III_ODC"/>
    <property type="match status" value="1"/>
</dbReference>
<evidence type="ECO:0000259" key="14">
    <source>
        <dbReference type="Pfam" id="PF02784"/>
    </source>
</evidence>
<dbReference type="Gene3D" id="2.40.37.10">
    <property type="entry name" value="Lyase, Ornithine Decarboxylase, Chain A, domain 1"/>
    <property type="match status" value="1"/>
</dbReference>
<feature type="domain" description="Orn/DAP/Arg decarboxylase 2 C-terminal" evidence="13">
    <location>
        <begin position="37"/>
        <end position="370"/>
    </location>
</feature>
<comment type="pathway">
    <text evidence="6">Amine and polyamine biosynthesis; putrescine biosynthesis via L-ornithine pathway; putrescine from L-ornithine: step 1/1.</text>
</comment>
<dbReference type="Pfam" id="PF00278">
    <property type="entry name" value="Orn_DAP_Arg_deC"/>
    <property type="match status" value="1"/>
</dbReference>
<dbReference type="EC" id="4.1.1.17" evidence="7"/>
<dbReference type="InterPro" id="IPR000183">
    <property type="entry name" value="Orn/DAP/Arg_de-COase"/>
</dbReference>
<dbReference type="EnsemblMetazoa" id="PHUM228260-RA">
    <property type="protein sequence ID" value="PHUM228260-PA"/>
    <property type="gene ID" value="PHUM228260"/>
</dbReference>
<dbReference type="RefSeq" id="XP_002425937.1">
    <property type="nucleotide sequence ID" value="XM_002425892.1"/>
</dbReference>
<dbReference type="InterPro" id="IPR002433">
    <property type="entry name" value="Orn_de-COase"/>
</dbReference>
<accession>E0VIJ3</accession>
<dbReference type="STRING" id="121224.E0VIJ3"/>
<gene>
    <name evidence="16" type="primary">8229852</name>
    <name evidence="15" type="ORF">Phum_PHUM228260</name>
</gene>
<dbReference type="GeneID" id="8229852"/>
<evidence type="ECO:0000256" key="9">
    <source>
        <dbReference type="ARBA" id="ARBA00046672"/>
    </source>
</evidence>
<evidence type="ECO:0000256" key="12">
    <source>
        <dbReference type="RuleBase" id="RU003737"/>
    </source>
</evidence>
<keyword evidence="17" id="KW-1185">Reference proteome</keyword>
<dbReference type="VEuPathDB" id="VectorBase:PHUM228260"/>
<dbReference type="PRINTS" id="PR01179">
    <property type="entry name" value="ODADCRBXLASE"/>
</dbReference>
<evidence type="ECO:0000256" key="10">
    <source>
        <dbReference type="ARBA" id="ARBA00049127"/>
    </source>
</evidence>
<dbReference type="InterPro" id="IPR022643">
    <property type="entry name" value="De-COase2_C"/>
</dbReference>
<dbReference type="FunCoup" id="E0VIJ3">
    <property type="interactions" value="332"/>
</dbReference>
<dbReference type="GO" id="GO:0005737">
    <property type="term" value="C:cytoplasm"/>
    <property type="evidence" value="ECO:0007669"/>
    <property type="project" value="TreeGrafter"/>
</dbReference>
<dbReference type="InterPro" id="IPR029066">
    <property type="entry name" value="PLP-binding_barrel"/>
</dbReference>
<comment type="catalytic activity">
    <reaction evidence="10">
        <text>L-ornithine + H(+) = putrescine + CO2</text>
        <dbReference type="Rhea" id="RHEA:22964"/>
        <dbReference type="ChEBI" id="CHEBI:15378"/>
        <dbReference type="ChEBI" id="CHEBI:16526"/>
        <dbReference type="ChEBI" id="CHEBI:46911"/>
        <dbReference type="ChEBI" id="CHEBI:326268"/>
        <dbReference type="EC" id="4.1.1.17"/>
    </reaction>
</comment>
<dbReference type="AlphaFoldDB" id="E0VIJ3"/>
<keyword evidence="4" id="KW-0620">Polyamine biosynthesis</keyword>
<reference evidence="15" key="2">
    <citation type="submission" date="2007-04" db="EMBL/GenBank/DDBJ databases">
        <title>The genome of the human body louse.</title>
        <authorList>
            <consortium name="The Human Body Louse Genome Consortium"/>
            <person name="Kirkness E."/>
            <person name="Walenz B."/>
            <person name="Hass B."/>
            <person name="Bruggner R."/>
            <person name="Strausberg R."/>
        </authorList>
    </citation>
    <scope>NUCLEOTIDE SEQUENCE</scope>
    <source>
        <strain evidence="15">USDA</strain>
    </source>
</reference>
<evidence type="ECO:0000256" key="6">
    <source>
        <dbReference type="ARBA" id="ARBA00034115"/>
    </source>
</evidence>
<feature type="domain" description="Orn/DAP/Arg decarboxylase 2 N-terminal" evidence="14">
    <location>
        <begin position="42"/>
        <end position="275"/>
    </location>
</feature>
<comment type="function">
    <text evidence="8">Catalyzes the first and rate-limiting step of polyamine biosynthesis that converts ornithine into putrescine, which is the precursor for the polyamines, spermidine and spermine. Polyamines are essential for cell proliferation and are implicated in cellular processes, ranging from DNA replication to apoptosis.</text>
</comment>
<dbReference type="Gene3D" id="3.20.20.10">
    <property type="entry name" value="Alanine racemase"/>
    <property type="match status" value="1"/>
</dbReference>